<evidence type="ECO:0000313" key="7">
    <source>
        <dbReference type="EMBL" id="SEP66238.1"/>
    </source>
</evidence>
<gene>
    <name evidence="7" type="ORF">SAMN04488038_101114</name>
</gene>
<dbReference type="AlphaFoldDB" id="A0A1H8ZRB2"/>
<dbReference type="NCBIfam" id="NF010068">
    <property type="entry name" value="PRK13548.1"/>
    <property type="match status" value="1"/>
</dbReference>
<evidence type="ECO:0000313" key="8">
    <source>
        <dbReference type="Proteomes" id="UP000199233"/>
    </source>
</evidence>
<sequence length="264" mass="28888">MLSTRQAACRQQGRELLAPCDLQFTPGKVHAILGPNGAGKSTLLRLLSGEWPCSSGSVSLSGRELRDWPLPALARQRAVLPQMHALSFPFTAREVVRLGRLHAARRSQDEAVLDAALAVCGVSPLQQRLYTQLSGGERARVQLARTLAQIWDADPATDRYLLLDEPTAHLDLAYQHACLRLARDWAARGVGVIVVLHDPNLVLSYADCACLLHQGRVQACGQPREVITPARMRQVFGLDTELQQGADGRIWLAVNPQPLVPAPR</sequence>
<reference evidence="8" key="1">
    <citation type="submission" date="2016-10" db="EMBL/GenBank/DDBJ databases">
        <authorList>
            <person name="Varghese N."/>
            <person name="Submissions S."/>
        </authorList>
    </citation>
    <scope>NUCLEOTIDE SEQUENCE [LARGE SCALE GENOMIC DNA]</scope>
    <source>
        <strain evidence="8">DSM 25927</strain>
    </source>
</reference>
<dbReference type="InterPro" id="IPR003439">
    <property type="entry name" value="ABC_transporter-like_ATP-bd"/>
</dbReference>
<keyword evidence="1" id="KW-0813">Transport</keyword>
<evidence type="ECO:0000259" key="6">
    <source>
        <dbReference type="PROSITE" id="PS50893"/>
    </source>
</evidence>
<evidence type="ECO:0000256" key="3">
    <source>
        <dbReference type="ARBA" id="ARBA00022840"/>
    </source>
</evidence>
<evidence type="ECO:0000256" key="2">
    <source>
        <dbReference type="ARBA" id="ARBA00022741"/>
    </source>
</evidence>
<evidence type="ECO:0000256" key="1">
    <source>
        <dbReference type="ARBA" id="ARBA00022448"/>
    </source>
</evidence>
<dbReference type="CDD" id="cd03214">
    <property type="entry name" value="ABC_Iron-Siderophores_B12_Hemin"/>
    <property type="match status" value="1"/>
</dbReference>
<dbReference type="SMART" id="SM00382">
    <property type="entry name" value="AAA"/>
    <property type="match status" value="1"/>
</dbReference>
<dbReference type="RefSeq" id="WP_093280626.1">
    <property type="nucleotide sequence ID" value="NZ_FOFS01000001.1"/>
</dbReference>
<keyword evidence="2" id="KW-0547">Nucleotide-binding</keyword>
<accession>A0A1H8ZRB2</accession>
<feature type="domain" description="ABC transporter" evidence="6">
    <location>
        <begin position="2"/>
        <end position="239"/>
    </location>
</feature>
<dbReference type="InterPro" id="IPR017871">
    <property type="entry name" value="ABC_transporter-like_CS"/>
</dbReference>
<dbReference type="PANTHER" id="PTHR42794">
    <property type="entry name" value="HEMIN IMPORT ATP-BINDING PROTEIN HMUV"/>
    <property type="match status" value="1"/>
</dbReference>
<dbReference type="Pfam" id="PF00005">
    <property type="entry name" value="ABC_tran"/>
    <property type="match status" value="1"/>
</dbReference>
<dbReference type="PANTHER" id="PTHR42794:SF1">
    <property type="entry name" value="HEMIN IMPORT ATP-BINDING PROTEIN HMUV"/>
    <property type="match status" value="1"/>
</dbReference>
<name>A0A1H8ZRB2_9GAMM</name>
<dbReference type="EMBL" id="FOFS01000001">
    <property type="protein sequence ID" value="SEP66238.1"/>
    <property type="molecule type" value="Genomic_DNA"/>
</dbReference>
<dbReference type="InterPro" id="IPR003593">
    <property type="entry name" value="AAA+_ATPase"/>
</dbReference>
<evidence type="ECO:0000256" key="4">
    <source>
        <dbReference type="ARBA" id="ARBA00022967"/>
    </source>
</evidence>
<dbReference type="OrthoDB" id="5292475at2"/>
<keyword evidence="4" id="KW-1278">Translocase</keyword>
<dbReference type="GO" id="GO:0005524">
    <property type="term" value="F:ATP binding"/>
    <property type="evidence" value="ECO:0007669"/>
    <property type="project" value="UniProtKB-KW"/>
</dbReference>
<dbReference type="InterPro" id="IPR027417">
    <property type="entry name" value="P-loop_NTPase"/>
</dbReference>
<comment type="function">
    <text evidence="5">Part of the ABC transporter complex HmuTUV involved in hemin import. Responsible for energy coupling to the transport system.</text>
</comment>
<dbReference type="Proteomes" id="UP000199233">
    <property type="component" value="Unassembled WGS sequence"/>
</dbReference>
<dbReference type="SUPFAM" id="SSF52540">
    <property type="entry name" value="P-loop containing nucleoside triphosphate hydrolases"/>
    <property type="match status" value="1"/>
</dbReference>
<dbReference type="GO" id="GO:0016887">
    <property type="term" value="F:ATP hydrolysis activity"/>
    <property type="evidence" value="ECO:0007669"/>
    <property type="project" value="InterPro"/>
</dbReference>
<evidence type="ECO:0000256" key="5">
    <source>
        <dbReference type="ARBA" id="ARBA00037066"/>
    </source>
</evidence>
<organism evidence="7 8">
    <name type="scientific">Solimonas aquatica</name>
    <dbReference type="NCBI Taxonomy" id="489703"/>
    <lineage>
        <taxon>Bacteria</taxon>
        <taxon>Pseudomonadati</taxon>
        <taxon>Pseudomonadota</taxon>
        <taxon>Gammaproteobacteria</taxon>
        <taxon>Nevskiales</taxon>
        <taxon>Nevskiaceae</taxon>
        <taxon>Solimonas</taxon>
    </lineage>
</organism>
<dbReference type="PROSITE" id="PS00211">
    <property type="entry name" value="ABC_TRANSPORTER_1"/>
    <property type="match status" value="1"/>
</dbReference>
<dbReference type="STRING" id="489703.SAMN04488038_101114"/>
<dbReference type="PROSITE" id="PS50893">
    <property type="entry name" value="ABC_TRANSPORTER_2"/>
    <property type="match status" value="1"/>
</dbReference>
<keyword evidence="8" id="KW-1185">Reference proteome</keyword>
<dbReference type="Gene3D" id="3.40.50.300">
    <property type="entry name" value="P-loop containing nucleotide triphosphate hydrolases"/>
    <property type="match status" value="1"/>
</dbReference>
<keyword evidence="3 7" id="KW-0067">ATP-binding</keyword>
<protein>
    <submittedName>
        <fullName evidence="7">Iron complex transport system ATP-binding protein</fullName>
    </submittedName>
</protein>
<proteinExistence type="predicted"/>